<feature type="domain" description="CBM6" evidence="5">
    <location>
        <begin position="894"/>
        <end position="1028"/>
    </location>
</feature>
<protein>
    <submittedName>
        <fullName evidence="6">ThuA domain-containing protein</fullName>
    </submittedName>
</protein>
<dbReference type="InterPro" id="IPR011041">
    <property type="entry name" value="Quinoprot_gluc/sorb_DH_b-prop"/>
</dbReference>
<dbReference type="CDD" id="cd00146">
    <property type="entry name" value="PKD"/>
    <property type="match status" value="1"/>
</dbReference>
<dbReference type="Pfam" id="PF06283">
    <property type="entry name" value="ThuA"/>
    <property type="match status" value="1"/>
</dbReference>
<evidence type="ECO:0000259" key="5">
    <source>
        <dbReference type="PROSITE" id="PS51175"/>
    </source>
</evidence>
<dbReference type="InterPro" id="IPR008979">
    <property type="entry name" value="Galactose-bd-like_sf"/>
</dbReference>
<sequence length="1028" mass="109170">MRRAATLLAALVVAAPLIGATPAVAHKDTDVLVFATGNTAAANGIKTLGRANDFDVTVTTKPTDFTARKLAGYEAVVFLRDGEVLDAAQRTAFEAYVRGGGGFVGVRGAAETAGAWTFYGSLLGAKVTATATASAGTVTLTDPVPKKFSLTEQWYTFDADVRGKQHVLATSVEKPVSWCQDFEGGRSWYSGLGVSNQADNRKHLLGGIRWATTGKGLDCGATVETNYEKVTLNDEPGEPMTLAVLPDGRVLHNTRSGQVRMYDPATGLSPVIAQIPVYVHDEDGLQSVAVDPDFKRNKWVYIYYSPRLNTPVDNPATPTVNEGDAPATSDDPATWDKFKGYNQVSRVKLVETPTPHLDLSTEQQILRVDTDRGICCHVGGEIKFDGQGLLYLVTGDDTNASGSDGFTPINESPTQGPGYDAQRSAANTNDLRGKVLRIKVKGDGSYSIPSGNLFRKTPQTRPEIFLMGLRNPFRFDVSRSGYVYVGDYSPDSRVPNAARGPEGTGRWIGTDKAGNYGWPYCYSPDLPYIDFDFVTRTSGAAFNCKAPVNESPRNTGLRNLPPVRTAQLNYTFNALTPCPGAYLATPPTACGFDWPALGTGGVGPMGGPIYRSSQYKGDHEFPSYYDNTVVFGEFTRDKLFALRTDGRDKLLAVEPMLSSFVFDNPMDMEFGPNGELYVLEYGDGFFRANPDAQLAVVRYVKGGRAPTATASATPTSGQAPLTVQFSSAGTTEGVSLAWDFDGNGTTDSTAASPSFTYTANGVYNARLTATDSAGRTAVATRTITVGNTAPQVRVVTPSNGSFFNWGDDIPFTVEVTDPEDGPVDCSRVEVALVLGHDEHGHGITSTSGCTGTLPSPADGADHAGGYLFLGVSASYTDRGTPALSTTGQAIVQTWRQQAENAQVRTGTASAATNDVDGDQHLTAVDDNDAIAFRPIDLAGVDGLTLRVAGGSAATVGAPRADVEVRLGSPTGELVTTATVTATAGTGAWASQRFPITHAGGEQTLYLVFKPVAGGPATNLFNLNWVEFD</sequence>
<dbReference type="PROSITE" id="PS51175">
    <property type="entry name" value="CBM6"/>
    <property type="match status" value="1"/>
</dbReference>
<evidence type="ECO:0000313" key="6">
    <source>
        <dbReference type="EMBL" id="MCO8273697.1"/>
    </source>
</evidence>
<dbReference type="InterPro" id="IPR013783">
    <property type="entry name" value="Ig-like_fold"/>
</dbReference>
<dbReference type="Pfam" id="PF18911">
    <property type="entry name" value="PKD_4"/>
    <property type="match status" value="1"/>
</dbReference>
<dbReference type="SUPFAM" id="SSF49785">
    <property type="entry name" value="Galactose-binding domain-like"/>
    <property type="match status" value="1"/>
</dbReference>
<dbReference type="SMART" id="SM00606">
    <property type="entry name" value="CBD_IV"/>
    <property type="match status" value="1"/>
</dbReference>
<dbReference type="Proteomes" id="UP001523369">
    <property type="component" value="Unassembled WGS sequence"/>
</dbReference>
<evidence type="ECO:0000313" key="7">
    <source>
        <dbReference type="Proteomes" id="UP001523369"/>
    </source>
</evidence>
<gene>
    <name evidence="6" type="ORF">M1L60_24175</name>
</gene>
<dbReference type="InterPro" id="IPR029010">
    <property type="entry name" value="ThuA-like"/>
</dbReference>
<dbReference type="InterPro" id="IPR006584">
    <property type="entry name" value="Cellulose-bd_IV"/>
</dbReference>
<organism evidence="6 7">
    <name type="scientific">Paractinoplanes aksuensis</name>
    <dbReference type="NCBI Taxonomy" id="2939490"/>
    <lineage>
        <taxon>Bacteria</taxon>
        <taxon>Bacillati</taxon>
        <taxon>Actinomycetota</taxon>
        <taxon>Actinomycetes</taxon>
        <taxon>Micromonosporales</taxon>
        <taxon>Micromonosporaceae</taxon>
        <taxon>Paractinoplanes</taxon>
    </lineage>
</organism>
<evidence type="ECO:0000259" key="4">
    <source>
        <dbReference type="PROSITE" id="PS50093"/>
    </source>
</evidence>
<dbReference type="Pfam" id="PF03422">
    <property type="entry name" value="CBM_6"/>
    <property type="match status" value="1"/>
</dbReference>
<feature type="domain" description="PKD" evidence="4">
    <location>
        <begin position="706"/>
        <end position="785"/>
    </location>
</feature>
<dbReference type="SUPFAM" id="SSF49299">
    <property type="entry name" value="PKD domain"/>
    <property type="match status" value="1"/>
</dbReference>
<accession>A0ABT1DSA0</accession>
<dbReference type="PROSITE" id="PS50093">
    <property type="entry name" value="PKD"/>
    <property type="match status" value="1"/>
</dbReference>
<dbReference type="InterPro" id="IPR011042">
    <property type="entry name" value="6-blade_b-propeller_TolB-like"/>
</dbReference>
<dbReference type="RefSeq" id="WP_253239776.1">
    <property type="nucleotide sequence ID" value="NZ_JAMYJR010000027.1"/>
</dbReference>
<keyword evidence="1 3" id="KW-0732">Signal</keyword>
<dbReference type="InterPro" id="IPR022409">
    <property type="entry name" value="PKD/Chitinase_dom"/>
</dbReference>
<keyword evidence="7" id="KW-1185">Reference proteome</keyword>
<feature type="region of interest" description="Disordered" evidence="2">
    <location>
        <begin position="313"/>
        <end position="333"/>
    </location>
</feature>
<dbReference type="InterPro" id="IPR029062">
    <property type="entry name" value="Class_I_gatase-like"/>
</dbReference>
<name>A0ABT1DSA0_9ACTN</name>
<dbReference type="InterPro" id="IPR005084">
    <property type="entry name" value="CBM6"/>
</dbReference>
<dbReference type="PANTHER" id="PTHR19328:SF75">
    <property type="entry name" value="ALDOSE SUGAR DEHYDROGENASE YLII"/>
    <property type="match status" value="1"/>
</dbReference>
<dbReference type="InterPro" id="IPR000601">
    <property type="entry name" value="PKD_dom"/>
</dbReference>
<dbReference type="Pfam" id="PF07995">
    <property type="entry name" value="GSDH"/>
    <property type="match status" value="1"/>
</dbReference>
<evidence type="ECO:0000256" key="2">
    <source>
        <dbReference type="SAM" id="MobiDB-lite"/>
    </source>
</evidence>
<comment type="caution">
    <text evidence="6">The sequence shown here is derived from an EMBL/GenBank/DDBJ whole genome shotgun (WGS) entry which is preliminary data.</text>
</comment>
<dbReference type="Gene3D" id="2.60.40.10">
    <property type="entry name" value="Immunoglobulins"/>
    <property type="match status" value="1"/>
</dbReference>
<dbReference type="Gene3D" id="3.40.50.880">
    <property type="match status" value="1"/>
</dbReference>
<dbReference type="CDD" id="cd04084">
    <property type="entry name" value="CBM6_xylanase-like"/>
    <property type="match status" value="1"/>
</dbReference>
<dbReference type="Gene3D" id="2.60.120.260">
    <property type="entry name" value="Galactose-binding domain-like"/>
    <property type="match status" value="1"/>
</dbReference>
<dbReference type="InterPro" id="IPR035986">
    <property type="entry name" value="PKD_dom_sf"/>
</dbReference>
<dbReference type="EMBL" id="JAMYJR010000027">
    <property type="protein sequence ID" value="MCO8273697.1"/>
    <property type="molecule type" value="Genomic_DNA"/>
</dbReference>
<dbReference type="SUPFAM" id="SSF50952">
    <property type="entry name" value="Soluble quinoprotein glucose dehydrogenase"/>
    <property type="match status" value="1"/>
</dbReference>
<evidence type="ECO:0000256" key="1">
    <source>
        <dbReference type="ARBA" id="ARBA00022729"/>
    </source>
</evidence>
<dbReference type="PANTHER" id="PTHR19328">
    <property type="entry name" value="HEDGEHOG-INTERACTING PROTEIN"/>
    <property type="match status" value="1"/>
</dbReference>
<dbReference type="SMART" id="SM00089">
    <property type="entry name" value="PKD"/>
    <property type="match status" value="1"/>
</dbReference>
<dbReference type="InterPro" id="IPR012938">
    <property type="entry name" value="Glc/Sorbosone_DH"/>
</dbReference>
<feature type="chain" id="PRO_5045759452" evidence="3">
    <location>
        <begin position="26"/>
        <end position="1028"/>
    </location>
</feature>
<feature type="signal peptide" evidence="3">
    <location>
        <begin position="1"/>
        <end position="25"/>
    </location>
</feature>
<evidence type="ECO:0000256" key="3">
    <source>
        <dbReference type="SAM" id="SignalP"/>
    </source>
</evidence>
<proteinExistence type="predicted"/>
<reference evidence="6 7" key="1">
    <citation type="submission" date="2022-06" db="EMBL/GenBank/DDBJ databases">
        <title>New Species of the Genus Actinoplanes, ActinopZanes ferrugineus.</title>
        <authorList>
            <person name="Ding P."/>
        </authorList>
    </citation>
    <scope>NUCLEOTIDE SEQUENCE [LARGE SCALE GENOMIC DNA]</scope>
    <source>
        <strain evidence="6 7">TRM88003</strain>
    </source>
</reference>
<dbReference type="SUPFAM" id="SSF52317">
    <property type="entry name" value="Class I glutamine amidotransferase-like"/>
    <property type="match status" value="1"/>
</dbReference>
<dbReference type="Gene3D" id="2.120.10.30">
    <property type="entry name" value="TolB, C-terminal domain"/>
    <property type="match status" value="1"/>
</dbReference>